<dbReference type="SUPFAM" id="SSF47413">
    <property type="entry name" value="lambda repressor-like DNA-binding domains"/>
    <property type="match status" value="1"/>
</dbReference>
<dbReference type="InterPro" id="IPR010982">
    <property type="entry name" value="Lambda_DNA-bd_dom_sf"/>
</dbReference>
<accession>A0A8J7Z122</accession>
<reference evidence="2" key="1">
    <citation type="submission" date="2019-12" db="EMBL/GenBank/DDBJ databases">
        <title>High-Quality draft genome sequences of three cyanobacteria isolated from the limestone walls of the Old Cathedral of Coimbra.</title>
        <authorList>
            <person name="Tiago I."/>
            <person name="Soares F."/>
            <person name="Portugal A."/>
        </authorList>
    </citation>
    <scope>NUCLEOTIDE SEQUENCE</scope>
    <source>
        <strain evidence="2">A</strain>
    </source>
</reference>
<dbReference type="RefSeq" id="WP_162423241.1">
    <property type="nucleotide sequence ID" value="NZ_WVIE01000010.1"/>
</dbReference>
<sequence>MAKKNNLSSKEIESPLKRLREDAGLSQQEFASRIGVGIATISRWERGASIAMLTVPQMKALCRILGKAIEELPDEFGPSKE</sequence>
<name>A0A8J7Z122_9CYAN</name>
<feature type="domain" description="HTH cro/C1-type" evidence="1">
    <location>
        <begin position="16"/>
        <end position="72"/>
    </location>
</feature>
<dbReference type="SMART" id="SM00530">
    <property type="entry name" value="HTH_XRE"/>
    <property type="match status" value="1"/>
</dbReference>
<dbReference type="CDD" id="cd00093">
    <property type="entry name" value="HTH_XRE"/>
    <property type="match status" value="1"/>
</dbReference>
<dbReference type="EMBL" id="WVIE01000010">
    <property type="protein sequence ID" value="NDJ17724.1"/>
    <property type="molecule type" value="Genomic_DNA"/>
</dbReference>
<gene>
    <name evidence="2" type="ORF">GS601_10550</name>
</gene>
<organism evidence="2 3">
    <name type="scientific">Myxacorys almedinensis A</name>
    <dbReference type="NCBI Taxonomy" id="2690445"/>
    <lineage>
        <taxon>Bacteria</taxon>
        <taxon>Bacillati</taxon>
        <taxon>Cyanobacteriota</taxon>
        <taxon>Cyanophyceae</taxon>
        <taxon>Leptolyngbyales</taxon>
        <taxon>Leptolyngbyaceae</taxon>
        <taxon>Myxacorys</taxon>
        <taxon>Myxacorys almedinensis</taxon>
    </lineage>
</organism>
<dbReference type="Pfam" id="PF01381">
    <property type="entry name" value="HTH_3"/>
    <property type="match status" value="1"/>
</dbReference>
<proteinExistence type="predicted"/>
<dbReference type="PROSITE" id="PS50943">
    <property type="entry name" value="HTH_CROC1"/>
    <property type="match status" value="1"/>
</dbReference>
<keyword evidence="3" id="KW-1185">Reference proteome</keyword>
<protein>
    <submittedName>
        <fullName evidence="2">Helix-turn-helix domain-containing protein</fullName>
    </submittedName>
</protein>
<dbReference type="Gene3D" id="1.10.260.40">
    <property type="entry name" value="lambda repressor-like DNA-binding domains"/>
    <property type="match status" value="1"/>
</dbReference>
<evidence type="ECO:0000313" key="3">
    <source>
        <dbReference type="Proteomes" id="UP000646053"/>
    </source>
</evidence>
<evidence type="ECO:0000259" key="1">
    <source>
        <dbReference type="PROSITE" id="PS50943"/>
    </source>
</evidence>
<dbReference type="InterPro" id="IPR001387">
    <property type="entry name" value="Cro/C1-type_HTH"/>
</dbReference>
<dbReference type="Proteomes" id="UP000646053">
    <property type="component" value="Unassembled WGS sequence"/>
</dbReference>
<dbReference type="AlphaFoldDB" id="A0A8J7Z122"/>
<evidence type="ECO:0000313" key="2">
    <source>
        <dbReference type="EMBL" id="NDJ17724.1"/>
    </source>
</evidence>
<comment type="caution">
    <text evidence="2">The sequence shown here is derived from an EMBL/GenBank/DDBJ whole genome shotgun (WGS) entry which is preliminary data.</text>
</comment>
<dbReference type="GO" id="GO:0003677">
    <property type="term" value="F:DNA binding"/>
    <property type="evidence" value="ECO:0007669"/>
    <property type="project" value="InterPro"/>
</dbReference>